<sequence length="270" mass="30136">MKLLTVILTLSLVLSIASTSKGQGFSISPSRIFFTGNPGETIMQSVIFSNTSSNTLSFISRLQDWVRDSKGNKVYSEINTHPASNAKWISLSENNIVLLPGEKKQIIISLHIPADADKLTHSMLFFTQVKEQNREQAKKVAIGVTVLMEVGIQIYYTPRGLNPGEMEILAFEDRGIYNNGQKMARRIELQIHNKGAVNKDAFVRLELTNKETGEEIKIEPQTIAMLPEATQWVTIDLPPNLKGKFLAVAMLDAGSTYDLKIAEKEIIYRP</sequence>
<feature type="signal peptide" evidence="1">
    <location>
        <begin position="1"/>
        <end position="22"/>
    </location>
</feature>
<reference evidence="2 3" key="1">
    <citation type="submission" date="2017-05" db="EMBL/GenBank/DDBJ databases">
        <authorList>
            <person name="Varghese N."/>
            <person name="Submissions S."/>
        </authorList>
    </citation>
    <scope>NUCLEOTIDE SEQUENCE [LARGE SCALE GENOMIC DNA]</scope>
    <source>
        <strain evidence="2 3">DSM 19036</strain>
    </source>
</reference>
<keyword evidence="3" id="KW-1185">Reference proteome</keyword>
<accession>A0A521C4U2</accession>
<evidence type="ECO:0000313" key="3">
    <source>
        <dbReference type="Proteomes" id="UP000320300"/>
    </source>
</evidence>
<evidence type="ECO:0008006" key="4">
    <source>
        <dbReference type="Google" id="ProtNLM"/>
    </source>
</evidence>
<feature type="chain" id="PRO_5022139218" description="P pilus assembly protein, chaperone PapD" evidence="1">
    <location>
        <begin position="23"/>
        <end position="270"/>
    </location>
</feature>
<evidence type="ECO:0000313" key="2">
    <source>
        <dbReference type="EMBL" id="SMO54527.1"/>
    </source>
</evidence>
<keyword evidence="1" id="KW-0732">Signal</keyword>
<evidence type="ECO:0000256" key="1">
    <source>
        <dbReference type="SAM" id="SignalP"/>
    </source>
</evidence>
<proteinExistence type="predicted"/>
<name>A0A521C4U2_9SPHI</name>
<dbReference type="RefSeq" id="WP_142527423.1">
    <property type="nucleotide sequence ID" value="NZ_CBCSJO010000004.1"/>
</dbReference>
<gene>
    <name evidence="2" type="ORF">SAMN06265348_103223</name>
</gene>
<dbReference type="Proteomes" id="UP000320300">
    <property type="component" value="Unassembled WGS sequence"/>
</dbReference>
<dbReference type="EMBL" id="FXTN01000003">
    <property type="protein sequence ID" value="SMO54527.1"/>
    <property type="molecule type" value="Genomic_DNA"/>
</dbReference>
<dbReference type="AlphaFoldDB" id="A0A521C4U2"/>
<organism evidence="2 3">
    <name type="scientific">Pedobacter westerhofensis</name>
    <dbReference type="NCBI Taxonomy" id="425512"/>
    <lineage>
        <taxon>Bacteria</taxon>
        <taxon>Pseudomonadati</taxon>
        <taxon>Bacteroidota</taxon>
        <taxon>Sphingobacteriia</taxon>
        <taxon>Sphingobacteriales</taxon>
        <taxon>Sphingobacteriaceae</taxon>
        <taxon>Pedobacter</taxon>
    </lineage>
</organism>
<protein>
    <recommendedName>
        <fullName evidence="4">P pilus assembly protein, chaperone PapD</fullName>
    </recommendedName>
</protein>
<dbReference type="OrthoDB" id="700613at2"/>